<dbReference type="PROSITE" id="PS51186">
    <property type="entry name" value="GNAT"/>
    <property type="match status" value="1"/>
</dbReference>
<accession>B7K2I4</accession>
<dbReference type="HOGENOM" id="CLU_120432_0_0_3"/>
<gene>
    <name evidence="2" type="ordered locus">PCC8801_2364</name>
</gene>
<dbReference type="Pfam" id="PF00583">
    <property type="entry name" value="Acetyltransf_1"/>
    <property type="match status" value="1"/>
</dbReference>
<dbReference type="AlphaFoldDB" id="B7K2I4"/>
<dbReference type="OrthoDB" id="9792929at2"/>
<proteinExistence type="predicted"/>
<evidence type="ECO:0000313" key="2">
    <source>
        <dbReference type="EMBL" id="ACK66377.1"/>
    </source>
</evidence>
<evidence type="ECO:0000259" key="1">
    <source>
        <dbReference type="PROSITE" id="PS51186"/>
    </source>
</evidence>
<keyword evidence="3" id="KW-1185">Reference proteome</keyword>
<dbReference type="Gene3D" id="3.40.630.30">
    <property type="match status" value="1"/>
</dbReference>
<dbReference type="SUPFAM" id="SSF55729">
    <property type="entry name" value="Acyl-CoA N-acyltransferases (Nat)"/>
    <property type="match status" value="1"/>
</dbReference>
<protein>
    <submittedName>
        <fullName evidence="2">GCN5-related N-acetyltransferase</fullName>
    </submittedName>
</protein>
<keyword evidence="2" id="KW-0808">Transferase</keyword>
<reference evidence="3" key="1">
    <citation type="journal article" date="2011" name="MBio">
        <title>Novel metabolic attributes of the genus Cyanothece, comprising a group of unicellular nitrogen-fixing Cyanobacteria.</title>
        <authorList>
            <person name="Bandyopadhyay A."/>
            <person name="Elvitigala T."/>
            <person name="Welsh E."/>
            <person name="Stockel J."/>
            <person name="Liberton M."/>
            <person name="Min H."/>
            <person name="Sherman L.A."/>
            <person name="Pakrasi H.B."/>
        </authorList>
    </citation>
    <scope>NUCLEOTIDE SEQUENCE [LARGE SCALE GENOMIC DNA]</scope>
    <source>
        <strain evidence="3">PCC 8801</strain>
    </source>
</reference>
<dbReference type="KEGG" id="cyp:PCC8801_2364"/>
<name>B7K2I4_RIPO1</name>
<evidence type="ECO:0000313" key="3">
    <source>
        <dbReference type="Proteomes" id="UP000008204"/>
    </source>
</evidence>
<feature type="domain" description="N-acetyltransferase" evidence="1">
    <location>
        <begin position="8"/>
        <end position="183"/>
    </location>
</feature>
<organism evidence="2 3">
    <name type="scientific">Rippkaea orientalis (strain PCC 8801 / RF-1)</name>
    <name type="common">Cyanothece sp. (strain PCC 8801)</name>
    <dbReference type="NCBI Taxonomy" id="41431"/>
    <lineage>
        <taxon>Bacteria</taxon>
        <taxon>Bacillati</taxon>
        <taxon>Cyanobacteriota</taxon>
        <taxon>Cyanophyceae</taxon>
        <taxon>Oscillatoriophycideae</taxon>
        <taxon>Chroococcales</taxon>
        <taxon>Aphanothecaceae</taxon>
        <taxon>Rippkaea</taxon>
        <taxon>Rippkaea orientalis</taxon>
    </lineage>
</organism>
<dbReference type="STRING" id="41431.PCC8801_2364"/>
<dbReference type="RefSeq" id="WP_012595645.1">
    <property type="nucleotide sequence ID" value="NC_011726.1"/>
</dbReference>
<dbReference type="eggNOG" id="COG0454">
    <property type="taxonomic scope" value="Bacteria"/>
</dbReference>
<dbReference type="InterPro" id="IPR016181">
    <property type="entry name" value="Acyl_CoA_acyltransferase"/>
</dbReference>
<dbReference type="EMBL" id="CP001287">
    <property type="protein sequence ID" value="ACK66377.1"/>
    <property type="molecule type" value="Genomic_DNA"/>
</dbReference>
<sequence>MEIIRGNEIIKYIDELGYFRIEIFKDFPYLYQGNMEYENKYLSRYSNSSESILIVLKDQEKLVGVCTGIPLKDEDKEFIQPFQTDNIDEIFYIGEVMVREGYRGQGIGTKLLSTMLNLVDQSKFKTVCFYTVDREDNHPLQPPNYKSPESLWNRLGFFKDPVKIVYYPWQDINSTNETEKPMNVWIKQL</sequence>
<dbReference type="CDD" id="cd04301">
    <property type="entry name" value="NAT_SF"/>
    <property type="match status" value="1"/>
</dbReference>
<dbReference type="InterPro" id="IPR000182">
    <property type="entry name" value="GNAT_dom"/>
</dbReference>
<dbReference type="Proteomes" id="UP000008204">
    <property type="component" value="Chromosome"/>
</dbReference>
<dbReference type="GO" id="GO:0016747">
    <property type="term" value="F:acyltransferase activity, transferring groups other than amino-acyl groups"/>
    <property type="evidence" value="ECO:0007669"/>
    <property type="project" value="InterPro"/>
</dbReference>